<accession>A0ACC0UX13</accession>
<proteinExistence type="predicted"/>
<reference evidence="1" key="1">
    <citation type="submission" date="2022-10" db="EMBL/GenBank/DDBJ databases">
        <title>Complete Genome of Trichothecium roseum strain YXFP-22015, a Plant Pathogen Isolated from Citrus.</title>
        <authorList>
            <person name="Wang Y."/>
            <person name="Zhu L."/>
        </authorList>
    </citation>
    <scope>NUCLEOTIDE SEQUENCE</scope>
    <source>
        <strain evidence="1">YXFP-22015</strain>
    </source>
</reference>
<name>A0ACC0UX13_9HYPO</name>
<organism evidence="1 2">
    <name type="scientific">Trichothecium roseum</name>
    <dbReference type="NCBI Taxonomy" id="47278"/>
    <lineage>
        <taxon>Eukaryota</taxon>
        <taxon>Fungi</taxon>
        <taxon>Dikarya</taxon>
        <taxon>Ascomycota</taxon>
        <taxon>Pezizomycotina</taxon>
        <taxon>Sordariomycetes</taxon>
        <taxon>Hypocreomycetidae</taxon>
        <taxon>Hypocreales</taxon>
        <taxon>Hypocreales incertae sedis</taxon>
        <taxon>Trichothecium</taxon>
    </lineage>
</organism>
<dbReference type="Proteomes" id="UP001163324">
    <property type="component" value="Chromosome 6"/>
</dbReference>
<comment type="caution">
    <text evidence="1">The sequence shown here is derived from an EMBL/GenBank/DDBJ whole genome shotgun (WGS) entry which is preliminary data.</text>
</comment>
<protein>
    <submittedName>
        <fullName evidence="1">Uncharacterized protein</fullName>
    </submittedName>
</protein>
<evidence type="ECO:0000313" key="1">
    <source>
        <dbReference type="EMBL" id="KAI9898202.1"/>
    </source>
</evidence>
<sequence>MTGISKFNPEAFADDMQQRTRKEQHFEEFETKLPDPKSAAMTILQPNGFSIGSIVRKVGDLNPFGKNVGKDDIVWLLDNTAYRTSRLKSWEAEFVAAVFEKEPKVKVADMVASIAEQVGLADDAKERATIHDRLLPFLWDIRMARIVKVDQQSKELKMSPTSINGIATDNLKISKADKGQIIKMSAKTPNGVHGILDAKTTYAGPEGWGIISDIDDTIKVTMTSDPMGIIENTFVNPAMPIPGMPELYAQIKSALPDDTPWFYLSASPYNLYPFLKDFRDKFFPHGTLILRDFSWKTITGLLTALTMGTEKYKVDRLKKVNSWLPKRKMIVIGDSTQSDPEAYGEIYRNAPGWIKLILIRKATDVSAIGIKDKNEPERFEKAFEDIPREAWHVFEDPAECASIIQDTIARDGQ</sequence>
<gene>
    <name evidence="1" type="ORF">N3K66_006562</name>
</gene>
<evidence type="ECO:0000313" key="2">
    <source>
        <dbReference type="Proteomes" id="UP001163324"/>
    </source>
</evidence>
<keyword evidence="2" id="KW-1185">Reference proteome</keyword>
<dbReference type="EMBL" id="CM047945">
    <property type="protein sequence ID" value="KAI9898202.1"/>
    <property type="molecule type" value="Genomic_DNA"/>
</dbReference>